<dbReference type="Proteomes" id="UP001148629">
    <property type="component" value="Unassembled WGS sequence"/>
</dbReference>
<evidence type="ECO:0000313" key="2">
    <source>
        <dbReference type="Proteomes" id="UP001148629"/>
    </source>
</evidence>
<name>A0ACC1RVV2_9HYPO</name>
<sequence length="175" mass="20224">MKDHRRWVEEGNPDICYNPACQEPRHYGKNLFLKFGNASRCARCDLYLQNNGEDDPNPRMGKSAEKHKEWVAQGNEDVYGTRRAPRPEKSWECGWYGWLDAARCGQCRQRIKFTKQDDEDWVAVHGVICAICGLGAAYTKVIYYCSDLRQILWELGLPMDGEKGVLCERVRYAIV</sequence>
<proteinExistence type="predicted"/>
<comment type="caution">
    <text evidence="1">The sequence shown here is derived from an EMBL/GenBank/DDBJ whole genome shotgun (WGS) entry which is preliminary data.</text>
</comment>
<keyword evidence="2" id="KW-1185">Reference proteome</keyword>
<organism evidence="1 2">
    <name type="scientific">Fusarium decemcellulare</name>
    <dbReference type="NCBI Taxonomy" id="57161"/>
    <lineage>
        <taxon>Eukaryota</taxon>
        <taxon>Fungi</taxon>
        <taxon>Dikarya</taxon>
        <taxon>Ascomycota</taxon>
        <taxon>Pezizomycotina</taxon>
        <taxon>Sordariomycetes</taxon>
        <taxon>Hypocreomycetidae</taxon>
        <taxon>Hypocreales</taxon>
        <taxon>Nectriaceae</taxon>
        <taxon>Fusarium</taxon>
        <taxon>Fusarium decemcellulare species complex</taxon>
    </lineage>
</organism>
<reference evidence="1" key="1">
    <citation type="submission" date="2022-08" db="EMBL/GenBank/DDBJ databases">
        <title>Genome Sequence of Fusarium decemcellulare.</title>
        <authorList>
            <person name="Buettner E."/>
        </authorList>
    </citation>
    <scope>NUCLEOTIDE SEQUENCE</scope>
    <source>
        <strain evidence="1">Babe19</strain>
    </source>
</reference>
<protein>
    <submittedName>
        <fullName evidence="1">Uncharacterized protein</fullName>
    </submittedName>
</protein>
<accession>A0ACC1RVV2</accession>
<gene>
    <name evidence="1" type="ORF">NM208_g11003</name>
</gene>
<evidence type="ECO:0000313" key="1">
    <source>
        <dbReference type="EMBL" id="KAJ3526823.1"/>
    </source>
</evidence>
<dbReference type="EMBL" id="JANRMS010001662">
    <property type="protein sequence ID" value="KAJ3526823.1"/>
    <property type="molecule type" value="Genomic_DNA"/>
</dbReference>